<evidence type="ECO:0000313" key="9">
    <source>
        <dbReference type="Proteomes" id="UP000216339"/>
    </source>
</evidence>
<dbReference type="InterPro" id="IPR001444">
    <property type="entry name" value="Flag_bb_rod_N"/>
</dbReference>
<dbReference type="Pfam" id="PF06429">
    <property type="entry name" value="Flg_bbr_C"/>
    <property type="match status" value="1"/>
</dbReference>
<evidence type="ECO:0000256" key="1">
    <source>
        <dbReference type="ARBA" id="ARBA00004117"/>
    </source>
</evidence>
<dbReference type="AlphaFoldDB" id="A0A271IZ66"/>
<feature type="domain" description="Flagellar basal body rod protein N-terminal" evidence="5">
    <location>
        <begin position="5"/>
        <end position="35"/>
    </location>
</feature>
<evidence type="ECO:0000259" key="7">
    <source>
        <dbReference type="Pfam" id="PF22692"/>
    </source>
</evidence>
<dbReference type="InterPro" id="IPR037925">
    <property type="entry name" value="FlgE/F/G-like"/>
</dbReference>
<evidence type="ECO:0000313" key="8">
    <source>
        <dbReference type="EMBL" id="PAP75789.1"/>
    </source>
</evidence>
<dbReference type="RefSeq" id="WP_179299475.1">
    <property type="nucleotide sequence ID" value="NZ_MQWD01000001.1"/>
</dbReference>
<feature type="domain" description="Flagellar basal-body/hook protein C-terminal" evidence="6">
    <location>
        <begin position="190"/>
        <end position="233"/>
    </location>
</feature>
<organism evidence="8 9">
    <name type="scientific">Rubrivirga marina</name>
    <dbReference type="NCBI Taxonomy" id="1196024"/>
    <lineage>
        <taxon>Bacteria</taxon>
        <taxon>Pseudomonadati</taxon>
        <taxon>Rhodothermota</taxon>
        <taxon>Rhodothermia</taxon>
        <taxon>Rhodothermales</taxon>
        <taxon>Rubricoccaceae</taxon>
        <taxon>Rubrivirga</taxon>
    </lineage>
</organism>
<feature type="domain" description="Flagellar hook protein FlgE/F/G-like D1" evidence="7">
    <location>
        <begin position="81"/>
        <end position="148"/>
    </location>
</feature>
<evidence type="ECO:0000256" key="3">
    <source>
        <dbReference type="ARBA" id="ARBA00023143"/>
    </source>
</evidence>
<evidence type="ECO:0000256" key="2">
    <source>
        <dbReference type="ARBA" id="ARBA00009677"/>
    </source>
</evidence>
<dbReference type="PANTHER" id="PTHR30435">
    <property type="entry name" value="FLAGELLAR PROTEIN"/>
    <property type="match status" value="1"/>
</dbReference>
<comment type="caution">
    <text evidence="8">The sequence shown here is derived from an EMBL/GenBank/DDBJ whole genome shotgun (WGS) entry which is preliminary data.</text>
</comment>
<dbReference type="InterPro" id="IPR053967">
    <property type="entry name" value="LlgE_F_G-like_D1"/>
</dbReference>
<reference evidence="8 9" key="1">
    <citation type="submission" date="2016-11" db="EMBL/GenBank/DDBJ databases">
        <title>Study of marine rhodopsin-containing bacteria.</title>
        <authorList>
            <person name="Yoshizawa S."/>
            <person name="Kumagai Y."/>
            <person name="Kogure K."/>
        </authorList>
    </citation>
    <scope>NUCLEOTIDE SEQUENCE [LARGE SCALE GENOMIC DNA]</scope>
    <source>
        <strain evidence="8 9">SAORIC-28</strain>
    </source>
</reference>
<dbReference type="PANTHER" id="PTHR30435:SF19">
    <property type="entry name" value="FLAGELLAR BASAL-BODY ROD PROTEIN FLGG"/>
    <property type="match status" value="1"/>
</dbReference>
<dbReference type="EMBL" id="MQWD01000001">
    <property type="protein sequence ID" value="PAP75789.1"/>
    <property type="molecule type" value="Genomic_DNA"/>
</dbReference>
<dbReference type="SUPFAM" id="SSF117143">
    <property type="entry name" value="Flagellar hook protein flgE"/>
    <property type="match status" value="1"/>
</dbReference>
<dbReference type="GO" id="GO:0009425">
    <property type="term" value="C:bacterial-type flagellum basal body"/>
    <property type="evidence" value="ECO:0007669"/>
    <property type="project" value="UniProtKB-SubCell"/>
</dbReference>
<dbReference type="InterPro" id="IPR020013">
    <property type="entry name" value="Flagellar_FlgE/F/G"/>
</dbReference>
<proteinExistence type="inferred from homology"/>
<gene>
    <name evidence="8" type="ORF">BSZ37_04700</name>
</gene>
<dbReference type="Pfam" id="PF00460">
    <property type="entry name" value="Flg_bb_rod"/>
    <property type="match status" value="1"/>
</dbReference>
<dbReference type="Pfam" id="PF22692">
    <property type="entry name" value="LlgE_F_G_D1"/>
    <property type="match status" value="1"/>
</dbReference>
<dbReference type="Proteomes" id="UP000216339">
    <property type="component" value="Unassembled WGS sequence"/>
</dbReference>
<comment type="similarity">
    <text evidence="2 4">Belongs to the flagella basal body rod proteins family.</text>
</comment>
<evidence type="ECO:0000256" key="4">
    <source>
        <dbReference type="RuleBase" id="RU362116"/>
    </source>
</evidence>
<dbReference type="NCBIfam" id="TIGR03506">
    <property type="entry name" value="FlgEFG_subfam"/>
    <property type="match status" value="1"/>
</dbReference>
<name>A0A271IZ66_9BACT</name>
<protein>
    <submittedName>
        <fullName evidence="8">Uncharacterized protein</fullName>
    </submittedName>
</protein>
<dbReference type="GO" id="GO:0071978">
    <property type="term" value="P:bacterial-type flagellum-dependent swarming motility"/>
    <property type="evidence" value="ECO:0007669"/>
    <property type="project" value="TreeGrafter"/>
</dbReference>
<keyword evidence="9" id="KW-1185">Reference proteome</keyword>
<sequence length="239" mass="24997">MLLRLRNAAASMAELAQRQDRVANNLANAGTVGYRRDQAFATALRERIDAEGAPQSTRVGGQVADLAPGEFIQTGNALDLALDGDGFFAIQDADGRTRLTRAGAFVLDGDGTVRSPQGHLLLRDDGTPLTLPPSGGEIAVDTAGDVTVGGVLAGRVQTVAVEDPGQLARLDGATFDGTGLALAPAEARVRQGFLEGSNVDAVGEMVELMNHVRLFESQQKALRTTDETLGAVTRDLGTF</sequence>
<keyword evidence="3 4" id="KW-0975">Bacterial flagellum</keyword>
<comment type="subcellular location">
    <subcellularLocation>
        <location evidence="1 4">Bacterial flagellum basal body</location>
    </subcellularLocation>
</comment>
<accession>A0A271IZ66</accession>
<evidence type="ECO:0000259" key="5">
    <source>
        <dbReference type="Pfam" id="PF00460"/>
    </source>
</evidence>
<dbReference type="InterPro" id="IPR010930">
    <property type="entry name" value="Flg_bb/hook_C_dom"/>
</dbReference>
<evidence type="ECO:0000259" key="6">
    <source>
        <dbReference type="Pfam" id="PF06429"/>
    </source>
</evidence>